<dbReference type="InterPro" id="IPR002182">
    <property type="entry name" value="NB-ARC"/>
</dbReference>
<evidence type="ECO:0000259" key="7">
    <source>
        <dbReference type="Pfam" id="PF18052"/>
    </source>
</evidence>
<evidence type="ECO:0000256" key="3">
    <source>
        <dbReference type="ARBA" id="ARBA00022737"/>
    </source>
</evidence>
<dbReference type="Pfam" id="PF00931">
    <property type="entry name" value="NB-ARC"/>
    <property type="match status" value="1"/>
</dbReference>
<dbReference type="CDD" id="cd14798">
    <property type="entry name" value="RX-CC_like"/>
    <property type="match status" value="1"/>
</dbReference>
<dbReference type="InterPro" id="IPR041118">
    <property type="entry name" value="Rx_N"/>
</dbReference>
<dbReference type="Gene3D" id="3.40.50.300">
    <property type="entry name" value="P-loop containing nucleotide triphosphate hydrolases"/>
    <property type="match status" value="1"/>
</dbReference>
<dbReference type="GO" id="GO:0006952">
    <property type="term" value="P:defense response"/>
    <property type="evidence" value="ECO:0007669"/>
    <property type="project" value="UniProtKB-KW"/>
</dbReference>
<dbReference type="Pfam" id="PF18052">
    <property type="entry name" value="Rx_N"/>
    <property type="match status" value="1"/>
</dbReference>
<dbReference type="OrthoDB" id="692108at2759"/>
<evidence type="ECO:0000256" key="5">
    <source>
        <dbReference type="ARBA" id="ARBA00022821"/>
    </source>
</evidence>
<dbReference type="AlphaFoldDB" id="A0A835G2M5"/>
<dbReference type="PANTHER" id="PTHR19338">
    <property type="entry name" value="TRANSLOCASE OF INNER MITOCHONDRIAL MEMBRANE 13 HOMOLOG"/>
    <property type="match status" value="1"/>
</dbReference>
<dbReference type="SUPFAM" id="SSF52540">
    <property type="entry name" value="P-loop containing nucleoside triphosphate hydrolases"/>
    <property type="match status" value="1"/>
</dbReference>
<organism evidence="8 9">
    <name type="scientific">Digitaria exilis</name>
    <dbReference type="NCBI Taxonomy" id="1010633"/>
    <lineage>
        <taxon>Eukaryota</taxon>
        <taxon>Viridiplantae</taxon>
        <taxon>Streptophyta</taxon>
        <taxon>Embryophyta</taxon>
        <taxon>Tracheophyta</taxon>
        <taxon>Spermatophyta</taxon>
        <taxon>Magnoliopsida</taxon>
        <taxon>Liliopsida</taxon>
        <taxon>Poales</taxon>
        <taxon>Poaceae</taxon>
        <taxon>PACMAD clade</taxon>
        <taxon>Panicoideae</taxon>
        <taxon>Panicodae</taxon>
        <taxon>Paniceae</taxon>
        <taxon>Anthephorinae</taxon>
        <taxon>Digitaria</taxon>
    </lineage>
</organism>
<dbReference type="InterPro" id="IPR038005">
    <property type="entry name" value="RX-like_CC"/>
</dbReference>
<feature type="domain" description="Disease resistance N-terminal" evidence="7">
    <location>
        <begin position="13"/>
        <end position="103"/>
    </location>
</feature>
<dbReference type="PANTHER" id="PTHR19338:SF65">
    <property type="entry name" value="OS06G0163900 PROTEIN"/>
    <property type="match status" value="1"/>
</dbReference>
<keyword evidence="4" id="KW-0547">Nucleotide-binding</keyword>
<evidence type="ECO:0000256" key="2">
    <source>
        <dbReference type="ARBA" id="ARBA00022614"/>
    </source>
</evidence>
<accession>A0A835G2M5</accession>
<keyword evidence="2" id="KW-0433">Leucine-rich repeat</keyword>
<keyword evidence="3" id="KW-0677">Repeat</keyword>
<evidence type="ECO:0000259" key="6">
    <source>
        <dbReference type="Pfam" id="PF00931"/>
    </source>
</evidence>
<keyword evidence="9" id="KW-1185">Reference proteome</keyword>
<dbReference type="Gene3D" id="1.20.5.4130">
    <property type="match status" value="1"/>
</dbReference>
<evidence type="ECO:0000256" key="1">
    <source>
        <dbReference type="ARBA" id="ARBA00008894"/>
    </source>
</evidence>
<dbReference type="Gramene" id="Dexi8A01G0008220.1">
    <property type="protein sequence ID" value="Dexi8A01G0008220.1:cds"/>
    <property type="gene ID" value="Dexi8A01G0008220"/>
</dbReference>
<evidence type="ECO:0000256" key="4">
    <source>
        <dbReference type="ARBA" id="ARBA00022741"/>
    </source>
</evidence>
<name>A0A835G2M5_9POAL</name>
<reference evidence="8" key="1">
    <citation type="submission" date="2020-07" db="EMBL/GenBank/DDBJ databases">
        <title>Genome sequence and genetic diversity analysis of an under-domesticated orphan crop, white fonio (Digitaria exilis).</title>
        <authorList>
            <person name="Bennetzen J.L."/>
            <person name="Chen S."/>
            <person name="Ma X."/>
            <person name="Wang X."/>
            <person name="Yssel A.E.J."/>
            <person name="Chaluvadi S.R."/>
            <person name="Johnson M."/>
            <person name="Gangashetty P."/>
            <person name="Hamidou F."/>
            <person name="Sanogo M.D."/>
            <person name="Zwaenepoel A."/>
            <person name="Wallace J."/>
            <person name="Van De Peer Y."/>
            <person name="Van Deynze A."/>
        </authorList>
    </citation>
    <scope>NUCLEOTIDE SEQUENCE</scope>
    <source>
        <tissue evidence="8">Leaves</tissue>
    </source>
</reference>
<evidence type="ECO:0000313" key="8">
    <source>
        <dbReference type="EMBL" id="KAF8781244.1"/>
    </source>
</evidence>
<feature type="domain" description="NB-ARC" evidence="6">
    <location>
        <begin position="176"/>
        <end position="217"/>
    </location>
</feature>
<gene>
    <name evidence="8" type="ORF">HU200_000645</name>
</gene>
<protein>
    <submittedName>
        <fullName evidence="8">Uncharacterized protein</fullName>
    </submittedName>
</protein>
<dbReference type="Proteomes" id="UP000636709">
    <property type="component" value="Unassembled WGS sequence"/>
</dbReference>
<proteinExistence type="inferred from homology"/>
<dbReference type="EMBL" id="JACEFO010000099">
    <property type="protein sequence ID" value="KAF8781244.1"/>
    <property type="molecule type" value="Genomic_DNA"/>
</dbReference>
<comment type="similarity">
    <text evidence="1">Belongs to the disease resistance NB-LRR family.</text>
</comment>
<dbReference type="InterPro" id="IPR027417">
    <property type="entry name" value="P-loop_NTPase"/>
</dbReference>
<comment type="caution">
    <text evidence="8">The sequence shown here is derived from an EMBL/GenBank/DDBJ whole genome shotgun (WGS) entry which is preliminary data.</text>
</comment>
<sequence>MAEAIGIAAATSVMGSVIGKLTALLSEKYQLAGNIKRGIRSLKDELSSMDAALQDLADKDDDQIDRRSKDWSHKVRELSYDIEDCIDRFVLNHSHGGSKGNFVRKAIRKVKMLWKDMGTTEEIQELKRLVGAQSERANRYGTHQCLASPQTVHMDPRAPILFQDERDLVGINGPREDIIQLLKADEENQHKVVSIYGTAGQGKTTLAMEVYRNITESYDC</sequence>
<evidence type="ECO:0000313" key="9">
    <source>
        <dbReference type="Proteomes" id="UP000636709"/>
    </source>
</evidence>
<dbReference type="GO" id="GO:0043531">
    <property type="term" value="F:ADP binding"/>
    <property type="evidence" value="ECO:0007669"/>
    <property type="project" value="InterPro"/>
</dbReference>
<keyword evidence="5" id="KW-0611">Plant defense</keyword>